<dbReference type="EMBL" id="CAXAMN010002891">
    <property type="protein sequence ID" value="CAK9001896.1"/>
    <property type="molecule type" value="Genomic_DNA"/>
</dbReference>
<name>A0ABP0IH16_9DINO</name>
<proteinExistence type="predicted"/>
<organism evidence="1 2">
    <name type="scientific">Durusdinium trenchii</name>
    <dbReference type="NCBI Taxonomy" id="1381693"/>
    <lineage>
        <taxon>Eukaryota</taxon>
        <taxon>Sar</taxon>
        <taxon>Alveolata</taxon>
        <taxon>Dinophyceae</taxon>
        <taxon>Suessiales</taxon>
        <taxon>Symbiodiniaceae</taxon>
        <taxon>Durusdinium</taxon>
    </lineage>
</organism>
<evidence type="ECO:0000313" key="1">
    <source>
        <dbReference type="EMBL" id="CAK9001896.1"/>
    </source>
</evidence>
<reference evidence="1 2" key="1">
    <citation type="submission" date="2024-02" db="EMBL/GenBank/DDBJ databases">
        <authorList>
            <person name="Chen Y."/>
            <person name="Shah S."/>
            <person name="Dougan E. K."/>
            <person name="Thang M."/>
            <person name="Chan C."/>
        </authorList>
    </citation>
    <scope>NUCLEOTIDE SEQUENCE [LARGE SCALE GENOMIC DNA]</scope>
</reference>
<accession>A0ABP0IH16</accession>
<sequence>MEEDDGFLQEVISPSVDAPPWRFRKLFQLAGFSAALLFLASVTIVFNDPARYGKLSESIQLSDKGIFPLITGGTRRFGEEDEDNFVCVGHVLSAGAWLGAAALKINAAVTSCDPKRYGRQVNVPEEERISNNRSVRAALCTRDILAHLRDLTQVAQLLEGASTACNRNRVENIKCATAVTNSLRQSFHASRFASELQVYCPEETDVVSLYICINRVEGVGWALDAMLAGIGAAARLCVGKPIEPRADYGSCVGEILGGAAFVAAAGMNIWAGADFECLSAQDPREVLTLTQDEKDRINARCALFAAGAARTFEIAIAKVTEAAGHCGAAGNTACGRSFSLGAAALSGSAESMSVMRLECVSPLSCCTELQNGTFQCDCTAERIVEVREINYIRRGRCARFTSSTLKLLSVAVSEMSEGADECTTGTSSSACASFVGGAMAGFFFLMEAISRATQRCKDPLQRFWCSQDIGFMGESMDTMTHAMGAALRDCGYGNTPRRSNFLSFGRRFFLP</sequence>
<gene>
    <name evidence="1" type="ORF">CCMP2556_LOCUS6650</name>
</gene>
<protein>
    <submittedName>
        <fullName evidence="1">Uncharacterized protein</fullName>
    </submittedName>
</protein>
<keyword evidence="2" id="KW-1185">Reference proteome</keyword>
<evidence type="ECO:0000313" key="2">
    <source>
        <dbReference type="Proteomes" id="UP001642484"/>
    </source>
</evidence>
<comment type="caution">
    <text evidence="1">The sequence shown here is derived from an EMBL/GenBank/DDBJ whole genome shotgun (WGS) entry which is preliminary data.</text>
</comment>
<dbReference type="Proteomes" id="UP001642484">
    <property type="component" value="Unassembled WGS sequence"/>
</dbReference>